<evidence type="ECO:0000313" key="2">
    <source>
        <dbReference type="Proteomes" id="UP001322277"/>
    </source>
</evidence>
<dbReference type="AlphaFoldDB" id="A0AAX4IID2"/>
<dbReference type="KEGG" id="cdet:87944378"/>
<dbReference type="GeneID" id="87944378"/>
<gene>
    <name evidence="1" type="ORF">CDEST_07875</name>
</gene>
<evidence type="ECO:0000313" key="1">
    <source>
        <dbReference type="EMBL" id="WQF82861.1"/>
    </source>
</evidence>
<keyword evidence="2" id="KW-1185">Reference proteome</keyword>
<protein>
    <submittedName>
        <fullName evidence="1">Uncharacterized protein</fullName>
    </submittedName>
</protein>
<dbReference type="Proteomes" id="UP001322277">
    <property type="component" value="Chromosome 5"/>
</dbReference>
<dbReference type="RefSeq" id="XP_062780085.1">
    <property type="nucleotide sequence ID" value="XM_062924034.1"/>
</dbReference>
<proteinExistence type="predicted"/>
<name>A0AAX4IID2_9PEZI</name>
<accession>A0AAX4IID2</accession>
<reference evidence="2" key="1">
    <citation type="journal article" date="2023" name="bioRxiv">
        <title>Complete genome of the Medicago anthracnose fungus, Colletotrichum destructivum, reveals a mini-chromosome-like region within a core chromosome.</title>
        <authorList>
            <person name="Lapalu N."/>
            <person name="Simon A."/>
            <person name="Lu A."/>
            <person name="Plaumann P.-L."/>
            <person name="Amselem J."/>
            <person name="Pigne S."/>
            <person name="Auger A."/>
            <person name="Koch C."/>
            <person name="Dallery J.-F."/>
            <person name="O'Connell R.J."/>
        </authorList>
    </citation>
    <scope>NUCLEOTIDE SEQUENCE [LARGE SCALE GENOMIC DNA]</scope>
    <source>
        <strain evidence="2">CBS 520.97</strain>
    </source>
</reference>
<organism evidence="1 2">
    <name type="scientific">Colletotrichum destructivum</name>
    <dbReference type="NCBI Taxonomy" id="34406"/>
    <lineage>
        <taxon>Eukaryota</taxon>
        <taxon>Fungi</taxon>
        <taxon>Dikarya</taxon>
        <taxon>Ascomycota</taxon>
        <taxon>Pezizomycotina</taxon>
        <taxon>Sordariomycetes</taxon>
        <taxon>Hypocreomycetidae</taxon>
        <taxon>Glomerellales</taxon>
        <taxon>Glomerellaceae</taxon>
        <taxon>Colletotrichum</taxon>
        <taxon>Colletotrichum destructivum species complex</taxon>
    </lineage>
</organism>
<sequence length="192" mass="21355">MRVRLPSSQRLIYEWGTRHLNPDGGQSVTERTLFHSFLLSRLDSLKGPDVDGGGFCIGMDSKRFFPPRGLVRRRRAEGGPSGSASPGGDLHRSSRLLLFSSLGLCSTMFLGIDDGASDWSDDFFSQLLRRSRDNKVALRLIAQGWIQTPPRSLDIDDALLHSPGFIIEHDSRSVNVRNFVVSMCRVVSCHVV</sequence>
<dbReference type="EMBL" id="CP137309">
    <property type="protein sequence ID" value="WQF82861.1"/>
    <property type="molecule type" value="Genomic_DNA"/>
</dbReference>